<evidence type="ECO:0000313" key="3">
    <source>
        <dbReference type="Proteomes" id="UP000626026"/>
    </source>
</evidence>
<dbReference type="Proteomes" id="UP000626026">
    <property type="component" value="Unassembled WGS sequence"/>
</dbReference>
<comment type="caution">
    <text evidence="2">The sequence shown here is derived from an EMBL/GenBank/DDBJ whole genome shotgun (WGS) entry which is preliminary data.</text>
</comment>
<accession>A0ABR7RVN3</accession>
<feature type="region of interest" description="Disordered" evidence="1">
    <location>
        <begin position="231"/>
        <end position="275"/>
    </location>
</feature>
<evidence type="ECO:0000313" key="2">
    <source>
        <dbReference type="EMBL" id="MBC9210116.1"/>
    </source>
</evidence>
<dbReference type="EMBL" id="JACTVA010000106">
    <property type="protein sequence ID" value="MBC9210116.1"/>
    <property type="molecule type" value="Genomic_DNA"/>
</dbReference>
<protein>
    <submittedName>
        <fullName evidence="2">Uncharacterized protein</fullName>
    </submittedName>
</protein>
<organism evidence="2 3">
    <name type="scientific">Teichococcus aerophilus</name>
    <dbReference type="NCBI Taxonomy" id="1224513"/>
    <lineage>
        <taxon>Bacteria</taxon>
        <taxon>Pseudomonadati</taxon>
        <taxon>Pseudomonadota</taxon>
        <taxon>Alphaproteobacteria</taxon>
        <taxon>Acetobacterales</taxon>
        <taxon>Roseomonadaceae</taxon>
        <taxon>Roseomonas</taxon>
    </lineage>
</organism>
<name>A0ABR7RVN3_9PROT</name>
<proteinExistence type="predicted"/>
<feature type="compositionally biased region" description="Pro residues" evidence="1">
    <location>
        <begin position="98"/>
        <end position="112"/>
    </location>
</feature>
<reference evidence="2 3" key="1">
    <citation type="journal article" date="2013" name="Int. J. Syst. Evol. Microbiol.">
        <title>Roseomonas aerophila sp. nov., isolated from air.</title>
        <authorList>
            <person name="Kim S.J."/>
            <person name="Weon H.Y."/>
            <person name="Ahn J.H."/>
            <person name="Hong S.B."/>
            <person name="Seok S.J."/>
            <person name="Whang K.S."/>
            <person name="Kwon S.W."/>
        </authorList>
    </citation>
    <scope>NUCLEOTIDE SEQUENCE [LARGE SCALE GENOMIC DNA]</scope>
    <source>
        <strain evidence="2 3">NBRC 108923</strain>
    </source>
</reference>
<feature type="compositionally biased region" description="Low complexity" evidence="1">
    <location>
        <begin position="238"/>
        <end position="252"/>
    </location>
</feature>
<feature type="non-terminal residue" evidence="2">
    <location>
        <position position="1"/>
    </location>
</feature>
<evidence type="ECO:0000256" key="1">
    <source>
        <dbReference type="SAM" id="MobiDB-lite"/>
    </source>
</evidence>
<feature type="region of interest" description="Disordered" evidence="1">
    <location>
        <begin position="96"/>
        <end position="116"/>
    </location>
</feature>
<gene>
    <name evidence="2" type="ORF">IBL26_25070</name>
</gene>
<sequence>AGRSFGLRHAGLLALTPPDAAEALLGAETGGLAPAQGPTRFAHAADGTVSEQPTRAARRAAALHGDAASLLAPAPQSARTAMEAAVRPYLHAATPAPAAVPQPARPLAPPRPTTSRGQVWRVTLAGHRVTLTTTENAGGGLAAIGLAMARDGIAFRGLMDSFLSVVNLGLARGMPLSDYVGAVAYSSGGPAGMVEGDPDIRRATSVLDWAFRRIAISYLDGAEARHLWPDPSEEDVAAEAAPATPAQREAAPQLPLDLPARPSPAARRGGLRLVG</sequence>
<keyword evidence="3" id="KW-1185">Reference proteome</keyword>